<protein>
    <submittedName>
        <fullName evidence="2">Uncharacterized protein</fullName>
    </submittedName>
</protein>
<dbReference type="EMBL" id="CAUYUE010000006">
    <property type="protein sequence ID" value="CAK0779819.1"/>
    <property type="molecule type" value="Genomic_DNA"/>
</dbReference>
<gene>
    <name evidence="2" type="ORF">CVIRNUC_004861</name>
</gene>
<comment type="caution">
    <text evidence="2">The sequence shown here is derived from an EMBL/GenBank/DDBJ whole genome shotgun (WGS) entry which is preliminary data.</text>
</comment>
<accession>A0AAV1I2X1</accession>
<reference evidence="2 3" key="1">
    <citation type="submission" date="2023-10" db="EMBL/GenBank/DDBJ databases">
        <authorList>
            <person name="Maclean D."/>
            <person name="Macfadyen A."/>
        </authorList>
    </citation>
    <scope>NUCLEOTIDE SEQUENCE [LARGE SCALE GENOMIC DNA]</scope>
</reference>
<evidence type="ECO:0000256" key="1">
    <source>
        <dbReference type="SAM" id="SignalP"/>
    </source>
</evidence>
<organism evidence="2 3">
    <name type="scientific">Coccomyxa viridis</name>
    <dbReference type="NCBI Taxonomy" id="1274662"/>
    <lineage>
        <taxon>Eukaryota</taxon>
        <taxon>Viridiplantae</taxon>
        <taxon>Chlorophyta</taxon>
        <taxon>core chlorophytes</taxon>
        <taxon>Trebouxiophyceae</taxon>
        <taxon>Trebouxiophyceae incertae sedis</taxon>
        <taxon>Coccomyxaceae</taxon>
        <taxon>Coccomyxa</taxon>
    </lineage>
</organism>
<name>A0AAV1I2X1_9CHLO</name>
<feature type="chain" id="PRO_5043751677" evidence="1">
    <location>
        <begin position="20"/>
        <end position="217"/>
    </location>
</feature>
<proteinExistence type="predicted"/>
<feature type="signal peptide" evidence="1">
    <location>
        <begin position="1"/>
        <end position="19"/>
    </location>
</feature>
<keyword evidence="3" id="KW-1185">Reference proteome</keyword>
<evidence type="ECO:0000313" key="2">
    <source>
        <dbReference type="EMBL" id="CAK0779819.1"/>
    </source>
</evidence>
<keyword evidence="1" id="KW-0732">Signal</keyword>
<sequence length="217" mass="22987">MELMLLALLLVFFCGLTNCQLCQQLCISAGSCSGSLQCPDSSCNAVNGVNYGGTLKLLDVNMFGWPAHTGRPAVATAAECCYACADTPNCNTWNFCSKAGGCGSGCTSDKFGPNSDATYTPDPDNKYGPNFRFGNRPYAYNPLQYIPNSNVHCMDDGSFPFQTCTLKYSATPESPVTYNAPGDSNWISGSITDLAAAKAAISKSKWISSCDTQQGGC</sequence>
<evidence type="ECO:0000313" key="3">
    <source>
        <dbReference type="Proteomes" id="UP001314263"/>
    </source>
</evidence>
<dbReference type="AlphaFoldDB" id="A0AAV1I2X1"/>
<dbReference type="Proteomes" id="UP001314263">
    <property type="component" value="Unassembled WGS sequence"/>
</dbReference>